<dbReference type="GO" id="GO:0046872">
    <property type="term" value="F:metal ion binding"/>
    <property type="evidence" value="ECO:0007669"/>
    <property type="project" value="UniProtKB-KW"/>
</dbReference>
<dbReference type="RefSeq" id="WP_111952535.1">
    <property type="nucleotide sequence ID" value="NZ_CP036313.1"/>
</dbReference>
<keyword evidence="6" id="KW-0378">Hydrolase</keyword>
<dbReference type="EMBL" id="QLNI01000001">
    <property type="protein sequence ID" value="RAM04032.1"/>
    <property type="molecule type" value="Genomic_DNA"/>
</dbReference>
<accession>A0A328FKQ1</accession>
<keyword evidence="3" id="KW-0645">Protease</keyword>
<dbReference type="OrthoDB" id="9782994at2"/>
<dbReference type="InterPro" id="IPR009045">
    <property type="entry name" value="Zn_M74/Hedgehog-like"/>
</dbReference>
<evidence type="ECO:0000256" key="5">
    <source>
        <dbReference type="ARBA" id="ARBA00022729"/>
    </source>
</evidence>
<dbReference type="GO" id="GO:0008237">
    <property type="term" value="F:metallopeptidase activity"/>
    <property type="evidence" value="ECO:0007669"/>
    <property type="project" value="UniProtKB-KW"/>
</dbReference>
<keyword evidence="9" id="KW-0961">Cell wall biogenesis/degradation</keyword>
<dbReference type="Proteomes" id="UP000248798">
    <property type="component" value="Unassembled WGS sequence"/>
</dbReference>
<evidence type="ECO:0000313" key="15">
    <source>
        <dbReference type="Proteomes" id="UP000293902"/>
    </source>
</evidence>
<dbReference type="Gene3D" id="3.30.1380.10">
    <property type="match status" value="1"/>
</dbReference>
<dbReference type="GO" id="GO:0006508">
    <property type="term" value="P:proteolysis"/>
    <property type="evidence" value="ECO:0007669"/>
    <property type="project" value="UniProtKB-KW"/>
</dbReference>
<keyword evidence="7" id="KW-0862">Zinc</keyword>
<keyword evidence="8" id="KW-0482">Metalloprotease</keyword>
<dbReference type="EMBL" id="CP036313">
    <property type="protein sequence ID" value="QBH12918.1"/>
    <property type="molecule type" value="Genomic_DNA"/>
</dbReference>
<comment type="similarity">
    <text evidence="10">Belongs to the peptidase M15 family.</text>
</comment>
<dbReference type="PANTHER" id="PTHR37425:SF1">
    <property type="entry name" value="OUTER MEMBRANE PROTEIN"/>
    <property type="match status" value="1"/>
</dbReference>
<sequence length="160" mass="18120">MGLVIPSSVLAISSPPRPLRFYHTHTGERISIDYSSKTYTGSLRKKIEYFFRDFRTGEVHSIDPHLLDVLSTIQHSCGSRSCYEIISGYRSPKTNESLRKKSSGVAKQSYHMKGKALDIRLAGFDTKNLRNLAIKYNNGGVGFYPESDFIHIDTGNKRSW</sequence>
<dbReference type="SUPFAM" id="SSF55166">
    <property type="entry name" value="Hedgehog/DD-peptidase"/>
    <property type="match status" value="1"/>
</dbReference>
<evidence type="ECO:0000256" key="3">
    <source>
        <dbReference type="ARBA" id="ARBA00022670"/>
    </source>
</evidence>
<dbReference type="Proteomes" id="UP000293902">
    <property type="component" value="Chromosome"/>
</dbReference>
<evidence type="ECO:0000256" key="1">
    <source>
        <dbReference type="ARBA" id="ARBA00001947"/>
    </source>
</evidence>
<evidence type="ECO:0000256" key="2">
    <source>
        <dbReference type="ARBA" id="ARBA00004776"/>
    </source>
</evidence>
<dbReference type="AlphaFoldDB" id="A0A328FKQ1"/>
<evidence type="ECO:0000256" key="6">
    <source>
        <dbReference type="ARBA" id="ARBA00022801"/>
    </source>
</evidence>
<comment type="pathway">
    <text evidence="2">Cell wall biogenesis; cell wall polysaccharide biosynthesis.</text>
</comment>
<evidence type="ECO:0000313" key="13">
    <source>
        <dbReference type="EMBL" id="RAM04032.1"/>
    </source>
</evidence>
<protein>
    <recommendedName>
        <fullName evidence="11">Murein endopeptidase K</fullName>
    </recommendedName>
</protein>
<reference evidence="13 14" key="1">
    <citation type="submission" date="2018-06" db="EMBL/GenBank/DDBJ databases">
        <title>Complete Genome Sequence of Desulfobacter hydrogenophilus (DSM3380).</title>
        <authorList>
            <person name="Marietou A."/>
            <person name="Schreiber L."/>
            <person name="Marshall I."/>
            <person name="Jorgensen B."/>
        </authorList>
    </citation>
    <scope>NUCLEOTIDE SEQUENCE [LARGE SCALE GENOMIC DNA]</scope>
    <source>
        <strain evidence="13 14">DSM 3380</strain>
    </source>
</reference>
<evidence type="ECO:0000256" key="10">
    <source>
        <dbReference type="ARBA" id="ARBA00093448"/>
    </source>
</evidence>
<dbReference type="PANTHER" id="PTHR37425">
    <property type="match status" value="1"/>
</dbReference>
<keyword evidence="4" id="KW-0479">Metal-binding</keyword>
<comment type="cofactor">
    <cofactor evidence="1">
        <name>Zn(2+)</name>
        <dbReference type="ChEBI" id="CHEBI:29105"/>
    </cofactor>
</comment>
<reference evidence="12 15" key="2">
    <citation type="submission" date="2019-02" db="EMBL/GenBank/DDBJ databases">
        <title>Complete genome sequence of Desulfobacter hydrogenophilus AcRS1.</title>
        <authorList>
            <person name="Marietou A."/>
            <person name="Lund M.B."/>
            <person name="Marshall I.P.G."/>
            <person name="Schreiber L."/>
            <person name="Jorgensen B."/>
        </authorList>
    </citation>
    <scope>NUCLEOTIDE SEQUENCE [LARGE SCALE GENOMIC DNA]</scope>
    <source>
        <strain evidence="12 15">AcRS1</strain>
    </source>
</reference>
<dbReference type="InterPro" id="IPR010275">
    <property type="entry name" value="MepK"/>
</dbReference>
<evidence type="ECO:0000313" key="14">
    <source>
        <dbReference type="Proteomes" id="UP000248798"/>
    </source>
</evidence>
<evidence type="ECO:0000256" key="4">
    <source>
        <dbReference type="ARBA" id="ARBA00022723"/>
    </source>
</evidence>
<gene>
    <name evidence="13" type="ORF">DO021_00305</name>
    <name evidence="12" type="ORF">EYB58_08320</name>
</gene>
<name>A0A328FKQ1_9BACT</name>
<evidence type="ECO:0000256" key="9">
    <source>
        <dbReference type="ARBA" id="ARBA00023316"/>
    </source>
</evidence>
<keyword evidence="15" id="KW-1185">Reference proteome</keyword>
<dbReference type="CDD" id="cd14844">
    <property type="entry name" value="Zn-DD-carboxypeptidase_like"/>
    <property type="match status" value="1"/>
</dbReference>
<dbReference type="Pfam" id="PF05951">
    <property type="entry name" value="Peptidase_M15_2"/>
    <property type="match status" value="1"/>
</dbReference>
<evidence type="ECO:0000313" key="12">
    <source>
        <dbReference type="EMBL" id="QBH12918.1"/>
    </source>
</evidence>
<evidence type="ECO:0000256" key="8">
    <source>
        <dbReference type="ARBA" id="ARBA00023049"/>
    </source>
</evidence>
<evidence type="ECO:0000256" key="7">
    <source>
        <dbReference type="ARBA" id="ARBA00022833"/>
    </source>
</evidence>
<organism evidence="13 14">
    <name type="scientific">Desulfobacter hydrogenophilus</name>
    <dbReference type="NCBI Taxonomy" id="2291"/>
    <lineage>
        <taxon>Bacteria</taxon>
        <taxon>Pseudomonadati</taxon>
        <taxon>Thermodesulfobacteriota</taxon>
        <taxon>Desulfobacteria</taxon>
        <taxon>Desulfobacterales</taxon>
        <taxon>Desulfobacteraceae</taxon>
        <taxon>Desulfobacter</taxon>
    </lineage>
</organism>
<keyword evidence="5" id="KW-0732">Signal</keyword>
<dbReference type="GO" id="GO:0071555">
    <property type="term" value="P:cell wall organization"/>
    <property type="evidence" value="ECO:0007669"/>
    <property type="project" value="UniProtKB-KW"/>
</dbReference>
<evidence type="ECO:0000256" key="11">
    <source>
        <dbReference type="ARBA" id="ARBA00093666"/>
    </source>
</evidence>
<proteinExistence type="inferred from homology"/>